<reference evidence="2 3" key="1">
    <citation type="submission" date="2023-02" db="EMBL/GenBank/DDBJ databases">
        <title>Entomopathogenic bacteria.</title>
        <authorList>
            <person name="Machado R.A."/>
        </authorList>
    </citation>
    <scope>NUCLEOTIDE SEQUENCE [LARGE SCALE GENOMIC DNA]</scope>
    <source>
        <strain evidence="2 3">XENO-10</strain>
    </source>
</reference>
<dbReference type="RefSeq" id="WP_273556823.1">
    <property type="nucleotide sequence ID" value="NZ_JAQRFI010000109.1"/>
</dbReference>
<protein>
    <submittedName>
        <fullName evidence="2">Uncharacterized protein</fullName>
    </submittedName>
</protein>
<evidence type="ECO:0000313" key="3">
    <source>
        <dbReference type="Proteomes" id="UP001217178"/>
    </source>
</evidence>
<sequence length="106" mass="11291">MAKKQEIVTDDPGGLPSELQVGSTDNVAPPDIQPVLPEELDSDEPIAGEEAPEFVVVKGHTVRHNGADYPENTVISVLGVDAERLIALGVIVRLDDLRAQLLSGNQ</sequence>
<accession>A0ABT5LKH5</accession>
<dbReference type="EMBL" id="JAQRFI010000109">
    <property type="protein sequence ID" value="MDC9591610.1"/>
    <property type="molecule type" value="Genomic_DNA"/>
</dbReference>
<name>A0ABT5LKH5_9GAMM</name>
<organism evidence="2 3">
    <name type="scientific">Xenorhabdus yunnanensis</name>
    <dbReference type="NCBI Taxonomy" id="3025878"/>
    <lineage>
        <taxon>Bacteria</taxon>
        <taxon>Pseudomonadati</taxon>
        <taxon>Pseudomonadota</taxon>
        <taxon>Gammaproteobacteria</taxon>
        <taxon>Enterobacterales</taxon>
        <taxon>Morganellaceae</taxon>
        <taxon>Xenorhabdus</taxon>
    </lineage>
</organism>
<evidence type="ECO:0000256" key="1">
    <source>
        <dbReference type="SAM" id="MobiDB-lite"/>
    </source>
</evidence>
<dbReference type="Proteomes" id="UP001217178">
    <property type="component" value="Unassembled WGS sequence"/>
</dbReference>
<evidence type="ECO:0000313" key="2">
    <source>
        <dbReference type="EMBL" id="MDC9591610.1"/>
    </source>
</evidence>
<feature type="region of interest" description="Disordered" evidence="1">
    <location>
        <begin position="1"/>
        <end position="38"/>
    </location>
</feature>
<proteinExistence type="predicted"/>
<gene>
    <name evidence="2" type="ORF">PSI23_20580</name>
</gene>
<keyword evidence="3" id="KW-1185">Reference proteome</keyword>
<comment type="caution">
    <text evidence="2">The sequence shown here is derived from an EMBL/GenBank/DDBJ whole genome shotgun (WGS) entry which is preliminary data.</text>
</comment>